<feature type="region of interest" description="Disordered" evidence="6">
    <location>
        <begin position="700"/>
        <end position="719"/>
    </location>
</feature>
<dbReference type="OrthoDB" id="2123794at2759"/>
<dbReference type="Proteomes" id="UP000001811">
    <property type="component" value="Unplaced"/>
</dbReference>
<dbReference type="GeneID" id="100355670"/>
<organism evidence="8 9">
    <name type="scientific">Oryctolagus cuniculus</name>
    <name type="common">Rabbit</name>
    <dbReference type="NCBI Taxonomy" id="9986"/>
    <lineage>
        <taxon>Eukaryota</taxon>
        <taxon>Metazoa</taxon>
        <taxon>Chordata</taxon>
        <taxon>Craniata</taxon>
        <taxon>Vertebrata</taxon>
        <taxon>Euteleostomi</taxon>
        <taxon>Mammalia</taxon>
        <taxon>Eutheria</taxon>
        <taxon>Euarchontoglires</taxon>
        <taxon>Glires</taxon>
        <taxon>Lagomorpha</taxon>
        <taxon>Leporidae</taxon>
        <taxon>Oryctolagus</taxon>
    </lineage>
</organism>
<dbReference type="InterPro" id="IPR026188">
    <property type="entry name" value="Lebercilin-like"/>
</dbReference>
<protein>
    <recommendedName>
        <fullName evidence="3">Lebercilin-like protein</fullName>
    </recommendedName>
    <alternativeName>
        <fullName evidence="4">Leber congenital amaurosis 5-like protein</fullName>
    </alternativeName>
</protein>
<evidence type="ECO:0000313" key="8">
    <source>
        <dbReference type="Ensembl" id="ENSOCUP00000001306.3"/>
    </source>
</evidence>
<dbReference type="STRING" id="9986.ENSOCUP00000001306"/>
<reference evidence="8 9" key="1">
    <citation type="journal article" date="2011" name="Nature">
        <title>A high-resolution map of human evolutionary constraint using 29 mammals.</title>
        <authorList>
            <person name="Lindblad-Toh K."/>
            <person name="Garber M."/>
            <person name="Zuk O."/>
            <person name="Lin M.F."/>
            <person name="Parker B.J."/>
            <person name="Washietl S."/>
            <person name="Kheradpour P."/>
            <person name="Ernst J."/>
            <person name="Jordan G."/>
            <person name="Mauceli E."/>
            <person name="Ward L.D."/>
            <person name="Lowe C.B."/>
            <person name="Holloway A.K."/>
            <person name="Clamp M."/>
            <person name="Gnerre S."/>
            <person name="Alfoldi J."/>
            <person name="Beal K."/>
            <person name="Chang J."/>
            <person name="Clawson H."/>
            <person name="Cuff J."/>
            <person name="Di Palma F."/>
            <person name="Fitzgerald S."/>
            <person name="Flicek P."/>
            <person name="Guttman M."/>
            <person name="Hubisz M.J."/>
            <person name="Jaffe D.B."/>
            <person name="Jungreis I."/>
            <person name="Kent W.J."/>
            <person name="Kostka D."/>
            <person name="Lara M."/>
            <person name="Martins A.L."/>
            <person name="Massingham T."/>
            <person name="Moltke I."/>
            <person name="Raney B.J."/>
            <person name="Rasmussen M.D."/>
            <person name="Robinson J."/>
            <person name="Stark A."/>
            <person name="Vilella A.J."/>
            <person name="Wen J."/>
            <person name="Xie X."/>
            <person name="Zody M.C."/>
            <person name="Baldwin J."/>
            <person name="Bloom T."/>
            <person name="Chin C.W."/>
            <person name="Heiman D."/>
            <person name="Nicol R."/>
            <person name="Nusbaum C."/>
            <person name="Young S."/>
            <person name="Wilkinson J."/>
            <person name="Worley K.C."/>
            <person name="Kovar C.L."/>
            <person name="Muzny D.M."/>
            <person name="Gibbs R.A."/>
            <person name="Cree A."/>
            <person name="Dihn H.H."/>
            <person name="Fowler G."/>
            <person name="Jhangiani S."/>
            <person name="Joshi V."/>
            <person name="Lee S."/>
            <person name="Lewis L.R."/>
            <person name="Nazareth L.V."/>
            <person name="Okwuonu G."/>
            <person name="Santibanez J."/>
            <person name="Warren W.C."/>
            <person name="Mardis E.R."/>
            <person name="Weinstock G.M."/>
            <person name="Wilson R.K."/>
            <person name="Delehaunty K."/>
            <person name="Dooling D."/>
            <person name="Fronik C."/>
            <person name="Fulton L."/>
            <person name="Fulton B."/>
            <person name="Graves T."/>
            <person name="Minx P."/>
            <person name="Sodergren E."/>
            <person name="Birney E."/>
            <person name="Margulies E.H."/>
            <person name="Herrero J."/>
            <person name="Green E.D."/>
            <person name="Haussler D."/>
            <person name="Siepel A."/>
            <person name="Goldman N."/>
            <person name="Pollard K.S."/>
            <person name="Pedersen J.S."/>
            <person name="Lander E.S."/>
            <person name="Kellis M."/>
        </authorList>
    </citation>
    <scope>NUCLEOTIDE SEQUENCE [LARGE SCALE GENOMIC DNA]</scope>
    <source>
        <strain evidence="9">Thorbecke</strain>
    </source>
</reference>
<feature type="region of interest" description="Disordered" evidence="6">
    <location>
        <begin position="398"/>
        <end position="439"/>
    </location>
</feature>
<keyword evidence="9" id="KW-1185">Reference proteome</keyword>
<dbReference type="InterPro" id="IPR028933">
    <property type="entry name" value="Lebercilin_dom"/>
</dbReference>
<dbReference type="eggNOG" id="ENOG502QQG3">
    <property type="taxonomic scope" value="Eukaryota"/>
</dbReference>
<dbReference type="GeneTree" id="ENSGT00560000077266"/>
<reference evidence="8" key="3">
    <citation type="submission" date="2025-09" db="UniProtKB">
        <authorList>
            <consortium name="Ensembl"/>
        </authorList>
    </citation>
    <scope>IDENTIFICATION</scope>
    <source>
        <strain evidence="8">Thorbecke</strain>
    </source>
</reference>
<gene>
    <name evidence="8" type="primary">LCA5L</name>
</gene>
<dbReference type="GO" id="GO:0042073">
    <property type="term" value="P:intraciliary transport"/>
    <property type="evidence" value="ECO:0007669"/>
    <property type="project" value="TreeGrafter"/>
</dbReference>
<feature type="region of interest" description="Disordered" evidence="6">
    <location>
        <begin position="663"/>
        <end position="691"/>
    </location>
</feature>
<sequence length="719" mass="81310">MSAVSLADPTKPAVDDHFRGVVLEPSGAPAERAGSPGAASDRSVDYSRSQCSCGSLGSHCDYSEDFLSECSEAAKRRNHLEQPAAKGKKEEKKKCNACKSSQPRGDRWPCYRAQQYLHFTGFSPFIATEESRFEPAMKSKCVAQHPRRMSPKCGQKEISIEKKHTWNASFLNSQINMITQRRDAMVHRIFSARIHKFKELKNELADVHRKLEAIVIENQFLKQLQLRHLKALGKYENSQINLPQIMLKHQNEVRTLRRLLRKSQEKERAVSRKLRETDSELLKVKDALQALQRLNEDRNLAEREELTQRLSVLTSKMEANDKKIQSLEKQLRLNNRAFSRQLATENRKTLTAQTATKSLEMEVKRLQQKLKEKDRELEIRNIYTNRILKNLLDKDEYPKVSSTKSVQADKKSLPSTSVRHQETQKSADVPSLTTKDKKTTRNIGHKEKTTVINYEISHSISKLLNQEDSKRKYEDLPKKEEHLELQAALENSGRQKKEDQDKEIILMKDKQELSPQRIQLIHPETEGSPGDAAVKENCKRSVQVHDVDEVPGGHAAPNAKVPLRHRKRYSFTEATENLHHGLPTTGGVANSGGTRRHLGASRWRSHTEEMRLEHPGGGYEPSFGKASRTKARDAAFRDKKSSLMEELFGSGYIFKSDQAGAVVPSAAEETPKSKKMPQPPPSQASANNAFGDSRVTVATSVTTSVTSSSPAEEKRKIII</sequence>
<dbReference type="PaxDb" id="9986-ENSOCUP00000001306"/>
<dbReference type="InParanoid" id="G1SFK9"/>
<dbReference type="CTD" id="150082"/>
<name>G1SFK9_RABIT</name>
<evidence type="ECO:0000256" key="4">
    <source>
        <dbReference type="ARBA" id="ARBA00041402"/>
    </source>
</evidence>
<proteinExistence type="inferred from homology"/>
<evidence type="ECO:0000256" key="3">
    <source>
        <dbReference type="ARBA" id="ARBA00041189"/>
    </source>
</evidence>
<evidence type="ECO:0000256" key="1">
    <source>
        <dbReference type="ARBA" id="ARBA00010229"/>
    </source>
</evidence>
<evidence type="ECO:0000256" key="2">
    <source>
        <dbReference type="ARBA" id="ARBA00023054"/>
    </source>
</evidence>
<accession>G1SFK9</accession>
<dbReference type="PANTHER" id="PTHR16650:SF9">
    <property type="entry name" value="LEBERCILIN-LIKE PROTEIN"/>
    <property type="match status" value="1"/>
</dbReference>
<evidence type="ECO:0000313" key="9">
    <source>
        <dbReference type="Proteomes" id="UP000001811"/>
    </source>
</evidence>
<dbReference type="OMA" id="MKHQETQ"/>
<dbReference type="GO" id="GO:0005930">
    <property type="term" value="C:axoneme"/>
    <property type="evidence" value="ECO:0007669"/>
    <property type="project" value="TreeGrafter"/>
</dbReference>
<feature type="region of interest" description="Disordered" evidence="6">
    <location>
        <begin position="80"/>
        <end position="105"/>
    </location>
</feature>
<dbReference type="FunCoup" id="G1SFK9">
    <property type="interactions" value="17"/>
</dbReference>
<dbReference type="Bgee" id="ENSOCUG00000001518">
    <property type="expression patterns" value="Expressed in testis and 3 other cell types or tissues"/>
</dbReference>
<feature type="region of interest" description="Disordered" evidence="6">
    <location>
        <begin position="1"/>
        <end position="45"/>
    </location>
</feature>
<dbReference type="PANTHER" id="PTHR16650">
    <property type="entry name" value="C21ORF13-RELATED"/>
    <property type="match status" value="1"/>
</dbReference>
<keyword evidence="2 5" id="KW-0175">Coiled coil</keyword>
<feature type="compositionally biased region" description="Low complexity" evidence="6">
    <location>
        <begin position="700"/>
        <end position="709"/>
    </location>
</feature>
<reference evidence="8" key="2">
    <citation type="submission" date="2025-08" db="UniProtKB">
        <authorList>
            <consortium name="Ensembl"/>
        </authorList>
    </citation>
    <scope>IDENTIFICATION</scope>
    <source>
        <strain evidence="8">Thorbecke</strain>
    </source>
</reference>
<dbReference type="HOGENOM" id="CLU_026861_0_0_1"/>
<dbReference type="Ensembl" id="ENSOCUT00000001519.4">
    <property type="protein sequence ID" value="ENSOCUP00000001306.3"/>
    <property type="gene ID" value="ENSOCUG00000001518.4"/>
</dbReference>
<evidence type="ECO:0000256" key="5">
    <source>
        <dbReference type="SAM" id="Coils"/>
    </source>
</evidence>
<evidence type="ECO:0000259" key="7">
    <source>
        <dbReference type="Pfam" id="PF15619"/>
    </source>
</evidence>
<evidence type="ECO:0000256" key="6">
    <source>
        <dbReference type="SAM" id="MobiDB-lite"/>
    </source>
</evidence>
<feature type="coiled-coil region" evidence="5">
    <location>
        <begin position="246"/>
        <end position="330"/>
    </location>
</feature>
<dbReference type="AlphaFoldDB" id="G1SFK9"/>
<feature type="domain" description="Lebercilin" evidence="7">
    <location>
        <begin position="186"/>
        <end position="377"/>
    </location>
</feature>
<dbReference type="KEGG" id="ocu:100355670"/>
<dbReference type="Pfam" id="PF15619">
    <property type="entry name" value="Lebercilin"/>
    <property type="match status" value="1"/>
</dbReference>
<comment type="similarity">
    <text evidence="1">Belongs to the LCA5 family.</text>
</comment>